<feature type="region of interest" description="Disordered" evidence="2">
    <location>
        <begin position="1"/>
        <end position="35"/>
    </location>
</feature>
<sequence>MMIENDKEKSLNDATPPEVQNDIRSESTEKSKEMGRSRYSSIAMIDYFNAIERLCKEKEINPENIDLSFKVHWLRNAVGGSFARSQEMFAEYQKYVKEVPEEARYLDIPDEVKVALGDIISYITWHYRRSYTAIQNDSVKKAEARSMQLEEEVTQLLQRLEQSATDMDELKLENQALQGRLEIRDSTVKELETRLNVAEAELETCHHQLDSTRHELSLAQQSNDSLSQQLAERKTEIAGHLEYQKKLNEEINTQRSDNAGLSRQCDQLSQTVSDTKAERDRFEQELIAAQNLCTELKSALSGKEGDLVAVNAELTELHKLNESLSADLNKVTLVSQGYEAEVAEQSNELKTLQAKVMKLEATLEAEKTISESLKGTIDTLTGAMAGEVLESQNSRVAEKHHDK</sequence>
<dbReference type="PANTHER" id="PTHR31580:SF4">
    <property type="entry name" value="FILAMENT-LIKE PLANT PROTEIN 6"/>
    <property type="match status" value="1"/>
</dbReference>
<protein>
    <submittedName>
        <fullName evidence="3">Golgin subfamily A member 2-like protein</fullName>
    </submittedName>
</protein>
<keyword evidence="3" id="KW-0614">Plasmid</keyword>
<accession>A0A1S6KRI8</accession>
<evidence type="ECO:0000256" key="1">
    <source>
        <dbReference type="SAM" id="Coils"/>
    </source>
</evidence>
<feature type="compositionally biased region" description="Basic and acidic residues" evidence="2">
    <location>
        <begin position="21"/>
        <end position="35"/>
    </location>
</feature>
<dbReference type="RefSeq" id="WP_233786916.1">
    <property type="nucleotide sequence ID" value="NZ_KY401053.1"/>
</dbReference>
<dbReference type="PANTHER" id="PTHR31580">
    <property type="entry name" value="FILAMENT-LIKE PLANT PROTEIN 4"/>
    <property type="match status" value="1"/>
</dbReference>
<proteinExistence type="predicted"/>
<dbReference type="EMBL" id="KY401053">
    <property type="protein sequence ID" value="AQT23974.1"/>
    <property type="molecule type" value="Genomic_DNA"/>
</dbReference>
<name>A0A1S6KRI8_SALEN</name>
<keyword evidence="1" id="KW-0175">Coiled coil</keyword>
<dbReference type="SUPFAM" id="SSF57997">
    <property type="entry name" value="Tropomyosin"/>
    <property type="match status" value="1"/>
</dbReference>
<organism evidence="3">
    <name type="scientific">Salmonella enteritidis</name>
    <dbReference type="NCBI Taxonomy" id="149539"/>
    <lineage>
        <taxon>Bacteria</taxon>
        <taxon>Pseudomonadati</taxon>
        <taxon>Pseudomonadota</taxon>
        <taxon>Gammaproteobacteria</taxon>
        <taxon>Enterobacterales</taxon>
        <taxon>Enterobacteriaceae</taxon>
        <taxon>Salmonella</taxon>
    </lineage>
</organism>
<feature type="coiled-coil region" evidence="1">
    <location>
        <begin position="335"/>
        <end position="369"/>
    </location>
</feature>
<feature type="region of interest" description="Disordered" evidence="2">
    <location>
        <begin position="254"/>
        <end position="276"/>
    </location>
</feature>
<reference evidence="3" key="1">
    <citation type="submission" date="2016-12" db="EMBL/GenBank/DDBJ databases">
        <title>Fusion of virulence plasmid pSEN and IncHI2 resistance plasmid in Salmonella enteritidis.</title>
        <authorList>
            <person name="Wong M.H."/>
            <person name="Chen S."/>
        </authorList>
    </citation>
    <scope>NUCLEOTIDE SEQUENCE</scope>
    <source>
        <strain evidence="3">SE380</strain>
        <plasmid evidence="3">unnamed</plasmid>
    </source>
</reference>
<dbReference type="Gene3D" id="1.10.287.1490">
    <property type="match status" value="1"/>
</dbReference>
<evidence type="ECO:0000313" key="3">
    <source>
        <dbReference type="EMBL" id="AQT23974.1"/>
    </source>
</evidence>
<feature type="compositionally biased region" description="Basic and acidic residues" evidence="2">
    <location>
        <begin position="1"/>
        <end position="11"/>
    </location>
</feature>
<evidence type="ECO:0000256" key="2">
    <source>
        <dbReference type="SAM" id="MobiDB-lite"/>
    </source>
</evidence>
<geneLocation type="plasmid" evidence="3">
    <name>unnamed</name>
</geneLocation>
<dbReference type="AlphaFoldDB" id="A0A1S6KRI8"/>
<feature type="compositionally biased region" description="Polar residues" evidence="2">
    <location>
        <begin position="254"/>
        <end position="274"/>
    </location>
</feature>